<keyword evidence="3" id="KW-1185">Reference proteome</keyword>
<accession>A0A1S9ZYS1</accession>
<dbReference type="STRING" id="34060.B0181_07975"/>
<dbReference type="Proteomes" id="UP000255279">
    <property type="component" value="Unassembled WGS sequence"/>
</dbReference>
<evidence type="ECO:0000313" key="3">
    <source>
        <dbReference type="Proteomes" id="UP000190435"/>
    </source>
</evidence>
<gene>
    <name evidence="1" type="ORF">B0181_07975</name>
    <name evidence="2" type="ORF">NCTC10293_01249</name>
</gene>
<dbReference type="RefSeq" id="WP_078276980.1">
    <property type="nucleotide sequence ID" value="NZ_MUXU01000048.1"/>
</dbReference>
<name>A0A1S9ZYS1_9GAMM</name>
<evidence type="ECO:0000313" key="4">
    <source>
        <dbReference type="Proteomes" id="UP000255279"/>
    </source>
</evidence>
<dbReference type="AlphaFoldDB" id="A0A1S9ZYS1"/>
<protein>
    <submittedName>
        <fullName evidence="1">Uncharacterized protein</fullName>
    </submittedName>
</protein>
<dbReference type="Proteomes" id="UP000190435">
    <property type="component" value="Unassembled WGS sequence"/>
</dbReference>
<dbReference type="EMBL" id="UGQE01000002">
    <property type="protein sequence ID" value="STZ13671.1"/>
    <property type="molecule type" value="Genomic_DNA"/>
</dbReference>
<organism evidence="1 3">
    <name type="scientific">Moraxella caviae</name>
    <dbReference type="NCBI Taxonomy" id="34060"/>
    <lineage>
        <taxon>Bacteria</taxon>
        <taxon>Pseudomonadati</taxon>
        <taxon>Pseudomonadota</taxon>
        <taxon>Gammaproteobacteria</taxon>
        <taxon>Moraxellales</taxon>
        <taxon>Moraxellaceae</taxon>
        <taxon>Moraxella</taxon>
    </lineage>
</organism>
<reference evidence="2 4" key="2">
    <citation type="submission" date="2018-06" db="EMBL/GenBank/DDBJ databases">
        <authorList>
            <consortium name="Pathogen Informatics"/>
            <person name="Doyle S."/>
        </authorList>
    </citation>
    <scope>NUCLEOTIDE SEQUENCE [LARGE SCALE GENOMIC DNA]</scope>
    <source>
        <strain evidence="2 4">NCTC10293</strain>
    </source>
</reference>
<dbReference type="EMBL" id="MUXU01000048">
    <property type="protein sequence ID" value="OOR88645.1"/>
    <property type="molecule type" value="Genomic_DNA"/>
</dbReference>
<proteinExistence type="predicted"/>
<sequence>MFEFLTLQNRKAHPSDFLEVAQKYEKRYEVLSYLLKLKVIAETGLYTKDIKLSVAKRENRLCVVAESLGSTTTKQASDVLNAYIDDSVQYYHTLKSMVYAYSKTIKPFAYDYTDQNTWRNPKHLLLMMILDVYLRNIDPHIQSAATFPIYELEKDSLSIKCFKGMVLEGAEITRKIFNGTLEYRRFDYESFPEPFLRGRLHNFSQERYEEECSKLITRIGQIVQNNMFELQVNRTKESDQAFAILTEPSQWALLLAHWVSYNHTYFTTAVLGKAKQASAVRERNRGLYFALQSLVPAVNWIFANIRGSITSLADTMLRAFDEYATSAIEQSKEYNLQPMLLPNELINLLERNDGFARHAAANISLNDEPLQFKLLLEAFVQMMNIYQDIETQAKQQSKNEPVINLIARKRVPLYYKALGAQSFQERLDTLGERLAQNKTQDKPSYCHNLAGVLNVQVM</sequence>
<evidence type="ECO:0000313" key="1">
    <source>
        <dbReference type="EMBL" id="OOR88645.1"/>
    </source>
</evidence>
<reference evidence="1 3" key="1">
    <citation type="submission" date="2017-02" db="EMBL/GenBank/DDBJ databases">
        <title>Draft genome sequence of Moraxella caviae CCUG 355 type strain.</title>
        <authorList>
            <person name="Engstrom-Jakobsson H."/>
            <person name="Salva-Serra F."/>
            <person name="Thorell K."/>
            <person name="Gonzales-Siles L."/>
            <person name="Karlsson R."/>
            <person name="Boulund F."/>
            <person name="Engstrand L."/>
            <person name="Moore E."/>
        </authorList>
    </citation>
    <scope>NUCLEOTIDE SEQUENCE [LARGE SCALE GENOMIC DNA]</scope>
    <source>
        <strain evidence="1 3">CCUG 355</strain>
    </source>
</reference>
<evidence type="ECO:0000313" key="2">
    <source>
        <dbReference type="EMBL" id="STZ13671.1"/>
    </source>
</evidence>